<comment type="similarity">
    <text evidence="6">Belongs to the WRKY group II-e family.</text>
</comment>
<dbReference type="FunFam" id="2.20.25.80:FF:000007">
    <property type="entry name" value="WRKY transcription factor 22"/>
    <property type="match status" value="1"/>
</dbReference>
<reference evidence="9 10" key="1">
    <citation type="submission" date="2024-11" db="EMBL/GenBank/DDBJ databases">
        <title>A near-complete genome assembly of Cinchona calisaya.</title>
        <authorList>
            <person name="Lian D.C."/>
            <person name="Zhao X.W."/>
            <person name="Wei L."/>
        </authorList>
    </citation>
    <scope>NUCLEOTIDE SEQUENCE [LARGE SCALE GENOMIC DNA]</scope>
    <source>
        <tissue evidence="9">Nenye</tissue>
    </source>
</reference>
<feature type="domain" description="WRKY" evidence="8">
    <location>
        <begin position="150"/>
        <end position="216"/>
    </location>
</feature>
<dbReference type="Pfam" id="PF03106">
    <property type="entry name" value="WRKY"/>
    <property type="match status" value="1"/>
</dbReference>
<evidence type="ECO:0000256" key="1">
    <source>
        <dbReference type="ARBA" id="ARBA00004123"/>
    </source>
</evidence>
<dbReference type="InterPro" id="IPR036576">
    <property type="entry name" value="WRKY_dom_sf"/>
</dbReference>
<accession>A0ABD2XU52</accession>
<proteinExistence type="inferred from homology"/>
<gene>
    <name evidence="9" type="ORF">ACH5RR_041638</name>
</gene>
<dbReference type="PROSITE" id="PS50811">
    <property type="entry name" value="WRKY"/>
    <property type="match status" value="1"/>
</dbReference>
<dbReference type="SUPFAM" id="SSF118290">
    <property type="entry name" value="WRKY DNA-binding domain"/>
    <property type="match status" value="1"/>
</dbReference>
<evidence type="ECO:0000256" key="7">
    <source>
        <dbReference type="SAM" id="MobiDB-lite"/>
    </source>
</evidence>
<evidence type="ECO:0000313" key="9">
    <source>
        <dbReference type="EMBL" id="KAL3498906.1"/>
    </source>
</evidence>
<organism evidence="9 10">
    <name type="scientific">Cinchona calisaya</name>
    <dbReference type="NCBI Taxonomy" id="153742"/>
    <lineage>
        <taxon>Eukaryota</taxon>
        <taxon>Viridiplantae</taxon>
        <taxon>Streptophyta</taxon>
        <taxon>Embryophyta</taxon>
        <taxon>Tracheophyta</taxon>
        <taxon>Spermatophyta</taxon>
        <taxon>Magnoliopsida</taxon>
        <taxon>eudicotyledons</taxon>
        <taxon>Gunneridae</taxon>
        <taxon>Pentapetalae</taxon>
        <taxon>asterids</taxon>
        <taxon>lamiids</taxon>
        <taxon>Gentianales</taxon>
        <taxon>Rubiaceae</taxon>
        <taxon>Cinchonoideae</taxon>
        <taxon>Cinchoneae</taxon>
        <taxon>Cinchona</taxon>
    </lineage>
</organism>
<dbReference type="GO" id="GO:0003677">
    <property type="term" value="F:DNA binding"/>
    <property type="evidence" value="ECO:0007669"/>
    <property type="project" value="UniProtKB-KW"/>
</dbReference>
<feature type="region of interest" description="Disordered" evidence="7">
    <location>
        <begin position="214"/>
        <end position="267"/>
    </location>
</feature>
<keyword evidence="4" id="KW-0804">Transcription</keyword>
<protein>
    <recommendedName>
        <fullName evidence="8">WRKY domain-containing protein</fullName>
    </recommendedName>
</protein>
<comment type="subcellular location">
    <subcellularLocation>
        <location evidence="1">Nucleus</location>
    </subcellularLocation>
</comment>
<dbReference type="InterPro" id="IPR003657">
    <property type="entry name" value="WRKY_dom"/>
</dbReference>
<dbReference type="EMBL" id="JBJUIK010000017">
    <property type="protein sequence ID" value="KAL3498906.1"/>
    <property type="molecule type" value="Genomic_DNA"/>
</dbReference>
<evidence type="ECO:0000313" key="10">
    <source>
        <dbReference type="Proteomes" id="UP001630127"/>
    </source>
</evidence>
<evidence type="ECO:0000256" key="4">
    <source>
        <dbReference type="ARBA" id="ARBA00023163"/>
    </source>
</evidence>
<evidence type="ECO:0000259" key="8">
    <source>
        <dbReference type="PROSITE" id="PS50811"/>
    </source>
</evidence>
<evidence type="ECO:0000256" key="6">
    <source>
        <dbReference type="ARBA" id="ARBA00060761"/>
    </source>
</evidence>
<dbReference type="GO" id="GO:0005634">
    <property type="term" value="C:nucleus"/>
    <property type="evidence" value="ECO:0007669"/>
    <property type="project" value="UniProtKB-SubCell"/>
</dbReference>
<dbReference type="AlphaFoldDB" id="A0ABD2XU52"/>
<dbReference type="SMART" id="SM00774">
    <property type="entry name" value="WRKY"/>
    <property type="match status" value="1"/>
</dbReference>
<evidence type="ECO:0000256" key="5">
    <source>
        <dbReference type="ARBA" id="ARBA00023242"/>
    </source>
</evidence>
<keyword evidence="10" id="KW-1185">Reference proteome</keyword>
<dbReference type="Proteomes" id="UP001630127">
    <property type="component" value="Unassembled WGS sequence"/>
</dbReference>
<keyword evidence="2" id="KW-0805">Transcription regulation</keyword>
<name>A0ABD2XU52_9GENT</name>
<evidence type="ECO:0000256" key="3">
    <source>
        <dbReference type="ARBA" id="ARBA00023125"/>
    </source>
</evidence>
<feature type="compositionally biased region" description="Low complexity" evidence="7">
    <location>
        <begin position="252"/>
        <end position="265"/>
    </location>
</feature>
<dbReference type="Gene3D" id="2.20.25.80">
    <property type="entry name" value="WRKY domain"/>
    <property type="match status" value="1"/>
</dbReference>
<evidence type="ECO:0000256" key="2">
    <source>
        <dbReference type="ARBA" id="ARBA00023015"/>
    </source>
</evidence>
<dbReference type="InterPro" id="IPR044810">
    <property type="entry name" value="WRKY_plant"/>
</dbReference>
<sequence length="333" mass="37020">MMAEFASLEDWGLQAIVRGSTAMAGDYCNTSNNPNSCYGLMDNYIPKDDDIIDHDILFNFPSLFERAAILTDELQELCKPFHNISHSSSPAQDSSTGGSIVASDSISVCKEMKEELPEEEDKSASIGAIPYMPKYKRRKNQHKRVVLQVTAEDLSNDMWAWRKYGQKPIKGSPYPRSYYRCSSSKGCLARKQVEQNCNDPSIFIITYTAEHNHSQPTRKNALAGTTRHKFSSLKTSPPRTSPRAAKKKDSVKCSPSPSSAVSLSPETPFLAEEDQFPGTILGDDSHNNGAFFPEVMLDDDLFSGFGDWDGFMSGLMVDDHCSTQTVSSRTHDR</sequence>
<comment type="caution">
    <text evidence="9">The sequence shown here is derived from an EMBL/GenBank/DDBJ whole genome shotgun (WGS) entry which is preliminary data.</text>
</comment>
<keyword evidence="5" id="KW-0539">Nucleus</keyword>
<dbReference type="PANTHER" id="PTHR32096">
    <property type="entry name" value="WRKY TRANSCRIPTION FACTOR 30-RELATED-RELATED"/>
    <property type="match status" value="1"/>
</dbReference>
<keyword evidence="3" id="KW-0238">DNA-binding</keyword>
<dbReference type="PANTHER" id="PTHR32096:SF61">
    <property type="entry name" value="WRKY TRANSCRIPTION FACTOR 22"/>
    <property type="match status" value="1"/>
</dbReference>